<keyword evidence="2" id="KW-1185">Reference proteome</keyword>
<dbReference type="Proteomes" id="UP000008743">
    <property type="component" value="Unassembled WGS sequence"/>
</dbReference>
<organism evidence="1 2">
    <name type="scientific">Capsaspora owczarzaki (strain ATCC 30864)</name>
    <dbReference type="NCBI Taxonomy" id="595528"/>
    <lineage>
        <taxon>Eukaryota</taxon>
        <taxon>Filasterea</taxon>
        <taxon>Capsaspora</taxon>
    </lineage>
</organism>
<dbReference type="RefSeq" id="XP_004342689.1">
    <property type="nucleotide sequence ID" value="XM_004342640.1"/>
</dbReference>
<gene>
    <name evidence="1" type="ORF">CAOG_008088</name>
</gene>
<evidence type="ECO:0000313" key="2">
    <source>
        <dbReference type="Proteomes" id="UP000008743"/>
    </source>
</evidence>
<dbReference type="InParanoid" id="A0A0D2USW7"/>
<proteinExistence type="predicted"/>
<dbReference type="AlphaFoldDB" id="A0A0D2USW7"/>
<accession>A0A0D2USW7</accession>
<sequence length="110" mass="12395">MSDEFDEQNSTAQPFKAKTFFHRLIPPPGDGMNVQIGDYVGQTIPTSSTRIDRPVLGALYTHPTCPRHGKVPRQLVSFVYTVQCIASVKDGSRQCRNRTSHTSKRCHVHR</sequence>
<name>A0A0D2USW7_CAPO3</name>
<reference evidence="2" key="1">
    <citation type="submission" date="2011-02" db="EMBL/GenBank/DDBJ databases">
        <title>The Genome Sequence of Capsaspora owczarzaki ATCC 30864.</title>
        <authorList>
            <person name="Russ C."/>
            <person name="Cuomo C."/>
            <person name="Burger G."/>
            <person name="Gray M.W."/>
            <person name="Holland P.W.H."/>
            <person name="King N."/>
            <person name="Lang F.B.F."/>
            <person name="Roger A.J."/>
            <person name="Ruiz-Trillo I."/>
            <person name="Young S.K."/>
            <person name="Zeng Q."/>
            <person name="Gargeya S."/>
            <person name="Alvarado L."/>
            <person name="Berlin A."/>
            <person name="Chapman S.B."/>
            <person name="Chen Z."/>
            <person name="Freedman E."/>
            <person name="Gellesch M."/>
            <person name="Goldberg J."/>
            <person name="Griggs A."/>
            <person name="Gujja S."/>
            <person name="Heilman E."/>
            <person name="Heiman D."/>
            <person name="Howarth C."/>
            <person name="Mehta T."/>
            <person name="Neiman D."/>
            <person name="Pearson M."/>
            <person name="Roberts A."/>
            <person name="Saif S."/>
            <person name="Shea T."/>
            <person name="Shenoy N."/>
            <person name="Sisk P."/>
            <person name="Stolte C."/>
            <person name="Sykes S."/>
            <person name="White J."/>
            <person name="Yandava C."/>
            <person name="Haas B."/>
            <person name="Nusbaum C."/>
            <person name="Birren B."/>
        </authorList>
    </citation>
    <scope>NUCLEOTIDE SEQUENCE</scope>
    <source>
        <strain evidence="2">ATCC 30864</strain>
    </source>
</reference>
<evidence type="ECO:0000313" key="1">
    <source>
        <dbReference type="EMBL" id="KJE98051.1"/>
    </source>
</evidence>
<protein>
    <submittedName>
        <fullName evidence="1">Uncharacterized protein</fullName>
    </submittedName>
</protein>
<dbReference type="EMBL" id="KE346376">
    <property type="protein sequence ID" value="KJE98051.1"/>
    <property type="molecule type" value="Genomic_DNA"/>
</dbReference>